<proteinExistence type="predicted"/>
<accession>A0A392WFE1</accession>
<protein>
    <submittedName>
        <fullName evidence="1">Uncharacterized protein</fullName>
    </submittedName>
</protein>
<dbReference type="AlphaFoldDB" id="A0A392WFE1"/>
<evidence type="ECO:0000313" key="1">
    <source>
        <dbReference type="EMBL" id="MCI98122.1"/>
    </source>
</evidence>
<sequence length="35" mass="4031">RKVKRVYAVEHGDIDVHESSVGIKRLPPFIPRHPP</sequence>
<organism evidence="1 2">
    <name type="scientific">Trifolium medium</name>
    <dbReference type="NCBI Taxonomy" id="97028"/>
    <lineage>
        <taxon>Eukaryota</taxon>
        <taxon>Viridiplantae</taxon>
        <taxon>Streptophyta</taxon>
        <taxon>Embryophyta</taxon>
        <taxon>Tracheophyta</taxon>
        <taxon>Spermatophyta</taxon>
        <taxon>Magnoliopsida</taxon>
        <taxon>eudicotyledons</taxon>
        <taxon>Gunneridae</taxon>
        <taxon>Pentapetalae</taxon>
        <taxon>rosids</taxon>
        <taxon>fabids</taxon>
        <taxon>Fabales</taxon>
        <taxon>Fabaceae</taxon>
        <taxon>Papilionoideae</taxon>
        <taxon>50 kb inversion clade</taxon>
        <taxon>NPAAA clade</taxon>
        <taxon>Hologalegina</taxon>
        <taxon>IRL clade</taxon>
        <taxon>Trifolieae</taxon>
        <taxon>Trifolium</taxon>
    </lineage>
</organism>
<dbReference type="EMBL" id="LXQA011464582">
    <property type="protein sequence ID" value="MCI98122.1"/>
    <property type="molecule type" value="Genomic_DNA"/>
</dbReference>
<keyword evidence="2" id="KW-1185">Reference proteome</keyword>
<reference evidence="1 2" key="1">
    <citation type="journal article" date="2018" name="Front. Plant Sci.">
        <title>Red Clover (Trifolium pratense) and Zigzag Clover (T. medium) - A Picture of Genomic Similarities and Differences.</title>
        <authorList>
            <person name="Dluhosova J."/>
            <person name="Istvanek J."/>
            <person name="Nedelnik J."/>
            <person name="Repkova J."/>
        </authorList>
    </citation>
    <scope>NUCLEOTIDE SEQUENCE [LARGE SCALE GENOMIC DNA]</scope>
    <source>
        <strain evidence="2">cv. 10/8</strain>
        <tissue evidence="1">Leaf</tissue>
    </source>
</reference>
<dbReference type="Proteomes" id="UP000265520">
    <property type="component" value="Unassembled WGS sequence"/>
</dbReference>
<evidence type="ECO:0000313" key="2">
    <source>
        <dbReference type="Proteomes" id="UP000265520"/>
    </source>
</evidence>
<name>A0A392WFE1_9FABA</name>
<feature type="non-terminal residue" evidence="1">
    <location>
        <position position="1"/>
    </location>
</feature>
<comment type="caution">
    <text evidence="1">The sequence shown here is derived from an EMBL/GenBank/DDBJ whole genome shotgun (WGS) entry which is preliminary data.</text>
</comment>